<feature type="transmembrane region" description="Helical" evidence="1">
    <location>
        <begin position="207"/>
        <end position="227"/>
    </location>
</feature>
<evidence type="ECO:0000256" key="1">
    <source>
        <dbReference type="SAM" id="Phobius"/>
    </source>
</evidence>
<protein>
    <submittedName>
        <fullName evidence="3">Abortive infection protein</fullName>
    </submittedName>
</protein>
<gene>
    <name evidence="3" type="ORF">AB406_1884</name>
</gene>
<reference evidence="3 4" key="1">
    <citation type="submission" date="2015-06" db="EMBL/GenBank/DDBJ databases">
        <title>R. anatipestifer strain HXb2 is the most virulent strain so far, and the genome sequence would help us uncover the pathogenesis.</title>
        <authorList>
            <person name="Hu Q."/>
            <person name="Qi J."/>
            <person name="Bo H."/>
            <person name="Liu G."/>
            <person name="Tao M."/>
            <person name="Ding Y."/>
            <person name="Xue Y."/>
        </authorList>
    </citation>
    <scope>NUCLEOTIDE SEQUENCE [LARGE SCALE GENOMIC DNA]</scope>
    <source>
        <strain evidence="3 4">HXb2</strain>
    </source>
</reference>
<dbReference type="Pfam" id="PF02517">
    <property type="entry name" value="Rce1-like"/>
    <property type="match status" value="1"/>
</dbReference>
<proteinExistence type="predicted"/>
<keyword evidence="1" id="KW-0812">Transmembrane</keyword>
<evidence type="ECO:0000259" key="2">
    <source>
        <dbReference type="Pfam" id="PF02517"/>
    </source>
</evidence>
<keyword evidence="1" id="KW-0472">Membrane</keyword>
<keyword evidence="1" id="KW-1133">Transmembrane helix</keyword>
<sequence>MKKQKIGLGLILLCLGMIGVFSILTMEIPLPPEAEIILRKSFSPLQIKILALVNPTIMLIFAVVLGTLFHQKVNLKVPIIEHLVGIKSCHSPNLYHILKYSIWGGIISGILLSFIGFLFKPILPKEFIVLGETLQPTVVARFLYGGLTEEILMRFGVMTFVTWIASKIHNGTQPIVYWIGIIIASVIFAIGHIPITYQAVETPSFGLLSYVFIGNSVGGVIFGWLYWKKGLESAFIAHICTHIIMIIVERMI</sequence>
<evidence type="ECO:0000313" key="4">
    <source>
        <dbReference type="Proteomes" id="UP000189883"/>
    </source>
</evidence>
<feature type="transmembrane region" description="Helical" evidence="1">
    <location>
        <begin position="151"/>
        <end position="169"/>
    </location>
</feature>
<dbReference type="RefSeq" id="WP_079207994.1">
    <property type="nucleotide sequence ID" value="NZ_CP186021.1"/>
</dbReference>
<feature type="transmembrane region" description="Helical" evidence="1">
    <location>
        <begin position="175"/>
        <end position="195"/>
    </location>
</feature>
<dbReference type="AlphaFoldDB" id="A0A1S7DUM8"/>
<dbReference type="Proteomes" id="UP000189883">
    <property type="component" value="Chromosome"/>
</dbReference>
<accession>A0A1S7DUM8</accession>
<dbReference type="GO" id="GO:0004175">
    <property type="term" value="F:endopeptidase activity"/>
    <property type="evidence" value="ECO:0007669"/>
    <property type="project" value="UniProtKB-ARBA"/>
</dbReference>
<name>A0A1S7DUM8_RIEAN</name>
<feature type="transmembrane region" description="Helical" evidence="1">
    <location>
        <begin position="100"/>
        <end position="119"/>
    </location>
</feature>
<feature type="transmembrane region" description="Helical" evidence="1">
    <location>
        <begin position="49"/>
        <end position="69"/>
    </location>
</feature>
<evidence type="ECO:0000313" key="3">
    <source>
        <dbReference type="EMBL" id="AQY22825.1"/>
    </source>
</evidence>
<dbReference type="GO" id="GO:0080120">
    <property type="term" value="P:CAAX-box protein maturation"/>
    <property type="evidence" value="ECO:0007669"/>
    <property type="project" value="UniProtKB-ARBA"/>
</dbReference>
<organism evidence="3 4">
    <name type="scientific">Riemerella anatipestifer</name>
    <name type="common">Moraxella anatipestifer</name>
    <dbReference type="NCBI Taxonomy" id="34085"/>
    <lineage>
        <taxon>Bacteria</taxon>
        <taxon>Pseudomonadati</taxon>
        <taxon>Bacteroidota</taxon>
        <taxon>Flavobacteriia</taxon>
        <taxon>Flavobacteriales</taxon>
        <taxon>Weeksellaceae</taxon>
        <taxon>Riemerella</taxon>
    </lineage>
</organism>
<dbReference type="InterPro" id="IPR003675">
    <property type="entry name" value="Rce1/LyrA-like_dom"/>
</dbReference>
<feature type="transmembrane region" description="Helical" evidence="1">
    <location>
        <begin position="6"/>
        <end position="28"/>
    </location>
</feature>
<dbReference type="EMBL" id="CP011859">
    <property type="protein sequence ID" value="AQY22825.1"/>
    <property type="molecule type" value="Genomic_DNA"/>
</dbReference>
<feature type="domain" description="CAAX prenyl protease 2/Lysostaphin resistance protein A-like" evidence="2">
    <location>
        <begin position="137"/>
        <end position="242"/>
    </location>
</feature>